<evidence type="ECO:0000256" key="1">
    <source>
        <dbReference type="SAM" id="SignalP"/>
    </source>
</evidence>
<keyword evidence="3" id="KW-1185">Reference proteome</keyword>
<proteinExistence type="predicted"/>
<feature type="chain" id="PRO_5045387967" description="SCP2 domain-containing protein" evidence="1">
    <location>
        <begin position="20"/>
        <end position="163"/>
    </location>
</feature>
<protein>
    <recommendedName>
        <fullName evidence="4">SCP2 domain-containing protein</fullName>
    </recommendedName>
</protein>
<evidence type="ECO:0008006" key="4">
    <source>
        <dbReference type="Google" id="ProtNLM"/>
    </source>
</evidence>
<dbReference type="EMBL" id="CP136522">
    <property type="protein sequence ID" value="WOT04398.1"/>
    <property type="molecule type" value="Genomic_DNA"/>
</dbReference>
<sequence length="163" mass="18118">MKLHRLLLLLTLVSSHSFGCGIHQDTGFSFVTEPGSLDIFNKVVEQRRSNMLGNAHMTEQAQLTTFTRALSEPYDSKIAFTIFEATKGHYRKVSISEQIQITELHTATDENTLMLVTDLDVMAALATNVLSWEQAKKSGLVQINGEPEAKKALALWFSTVFSA</sequence>
<evidence type="ECO:0000313" key="3">
    <source>
        <dbReference type="Proteomes" id="UP001529491"/>
    </source>
</evidence>
<feature type="signal peptide" evidence="1">
    <location>
        <begin position="1"/>
        <end position="19"/>
    </location>
</feature>
<name>A0ABZ0JXR1_9GAMM</name>
<dbReference type="Proteomes" id="UP001529491">
    <property type="component" value="Chromosome"/>
</dbReference>
<gene>
    <name evidence="2" type="ORF">RGE70_13855</name>
</gene>
<evidence type="ECO:0000313" key="2">
    <source>
        <dbReference type="EMBL" id="WOT04398.1"/>
    </source>
</evidence>
<reference evidence="2 3" key="1">
    <citation type="submission" date="2023-10" db="EMBL/GenBank/DDBJ databases">
        <title>Complete genome sequence of Shewanella sp. DAU334.</title>
        <authorList>
            <person name="Lee Y.-S."/>
            <person name="Jeong H.-R."/>
            <person name="Hwang E.-J."/>
            <person name="Choi Y.-L."/>
            <person name="Kim G.-D."/>
        </authorList>
    </citation>
    <scope>NUCLEOTIDE SEQUENCE [LARGE SCALE GENOMIC DNA]</scope>
    <source>
        <strain evidence="2 3">DAU334</strain>
    </source>
</reference>
<organism evidence="2 3">
    <name type="scientific">Shewanella youngdeokensis</name>
    <dbReference type="NCBI Taxonomy" id="2999068"/>
    <lineage>
        <taxon>Bacteria</taxon>
        <taxon>Pseudomonadati</taxon>
        <taxon>Pseudomonadota</taxon>
        <taxon>Gammaproteobacteria</taxon>
        <taxon>Alteromonadales</taxon>
        <taxon>Shewanellaceae</taxon>
        <taxon>Shewanella</taxon>
    </lineage>
</organism>
<dbReference type="RefSeq" id="WP_310472029.1">
    <property type="nucleotide sequence ID" value="NZ_CP136522.1"/>
</dbReference>
<accession>A0ABZ0JXR1</accession>
<keyword evidence="1" id="KW-0732">Signal</keyword>